<dbReference type="RefSeq" id="WP_307486753.1">
    <property type="nucleotide sequence ID" value="NZ_JAUTBF010000001.1"/>
</dbReference>
<feature type="transmembrane region" description="Helical" evidence="1">
    <location>
        <begin position="6"/>
        <end position="28"/>
    </location>
</feature>
<proteinExistence type="predicted"/>
<evidence type="ECO:0000313" key="3">
    <source>
        <dbReference type="Proteomes" id="UP001226691"/>
    </source>
</evidence>
<organism evidence="2 3">
    <name type="scientific">Microbacterium trichothecenolyticum</name>
    <name type="common">Aureobacterium trichothecenolyticum</name>
    <dbReference type="NCBI Taxonomy" id="69370"/>
    <lineage>
        <taxon>Bacteria</taxon>
        <taxon>Bacillati</taxon>
        <taxon>Actinomycetota</taxon>
        <taxon>Actinomycetes</taxon>
        <taxon>Micrococcales</taxon>
        <taxon>Microbacteriaceae</taxon>
        <taxon>Microbacterium</taxon>
    </lineage>
</organism>
<dbReference type="EMBL" id="JAUTBF010000001">
    <property type="protein sequence ID" value="MDQ1124886.1"/>
    <property type="molecule type" value="Genomic_DNA"/>
</dbReference>
<gene>
    <name evidence="2" type="ORF">QE412_003459</name>
</gene>
<keyword evidence="1" id="KW-1133">Transmembrane helix</keyword>
<keyword evidence="1" id="KW-0812">Transmembrane</keyword>
<protein>
    <submittedName>
        <fullName evidence="2">Uncharacterized protein</fullName>
    </submittedName>
</protein>
<keyword evidence="1" id="KW-0472">Membrane</keyword>
<reference evidence="2 3" key="1">
    <citation type="submission" date="2023-07" db="EMBL/GenBank/DDBJ databases">
        <title>Functional and genomic diversity of the sorghum phyllosphere microbiome.</title>
        <authorList>
            <person name="Shade A."/>
        </authorList>
    </citation>
    <scope>NUCLEOTIDE SEQUENCE [LARGE SCALE GENOMIC DNA]</scope>
    <source>
        <strain evidence="2 3">SORGH_AS_1207</strain>
    </source>
</reference>
<comment type="caution">
    <text evidence="2">The sequence shown here is derived from an EMBL/GenBank/DDBJ whole genome shotgun (WGS) entry which is preliminary data.</text>
</comment>
<name>A0ABU0TZ05_MICTR</name>
<dbReference type="Proteomes" id="UP001226691">
    <property type="component" value="Unassembled WGS sequence"/>
</dbReference>
<evidence type="ECO:0000256" key="1">
    <source>
        <dbReference type="SAM" id="Phobius"/>
    </source>
</evidence>
<keyword evidence="3" id="KW-1185">Reference proteome</keyword>
<evidence type="ECO:0000313" key="2">
    <source>
        <dbReference type="EMBL" id="MDQ1124886.1"/>
    </source>
</evidence>
<sequence>MDWNSAVVPLVVAAVGAVAVAIGGWMAARSSLRGRLIDMLRDDERERRAFQVRAVSAVNVLGVATGQLIRARLQGLQGIEAGLRAQAAAGASGTVTVNVDADTLSPKEDARVIAATEAWRTVMAEAHVFASDETYTAMRAFDDKRAEVVDAVNAGTQQSDLLTAIVDLEAAQEACDELRERYTHRLYRELQIEKLTGTASVFFLAHAVLLRKRIREADRAHQQGIALVRARIVKDDTMPSA</sequence>
<accession>A0ABU0TZ05</accession>